<feature type="domain" description="Helicase ATP-binding" evidence="5">
    <location>
        <begin position="88"/>
        <end position="287"/>
    </location>
</feature>
<dbReference type="InterPro" id="IPR027417">
    <property type="entry name" value="P-loop_NTPase"/>
</dbReference>
<dbReference type="PANTHER" id="PTHR47957:SF3">
    <property type="entry name" value="ATP-DEPENDENT HELICASE HRQ1"/>
    <property type="match status" value="1"/>
</dbReference>
<sequence length="2150" mass="235578">MKPTLAAEELRKSLTEYLSTTFALVEPPVRGALERFLLHDEQGIFRGPYLRIRTPFRPAEAGWDGCLQWAPDGWKPYRHQGEALRRLSSLGKAPEPTLITTGTGSGKTESFLVPVLDHCRREKASGRRGVKAVLLYPMNALATDQAGRINAYLEQEPLRNVTAALYIGDAPATGYARVMTQRSEIRRNPPDILITNYKMLDLLLQRGDDLPLWKDADLRYIVIDEFHTYDGAQGTDVAMLLRRLASATGGSRPGSPMGGICPVATSATLGEGSGESGGSIREIAEQVFGVPFPEDSVIGEDRLSPEEFVDLDDTLPLPSPHELMDCGDPLKDPAALDALAEKITGRSGLTPSGLGGLLKRHILTQAVLELLSGGPKTPDELLELLPRRGAYGWGSVVKQSPKKASAALARFIALISHARDPENPDRPFLLVETHVWVRAVSRLLRLAHRTPAFAWVGELPVLGSDSTLNVVGRNLLPAVYCRHCGRSGWAAYSPDRNPAELVTQPERIYRASVSEKKRVRPLILATKTEFTENARNLVALEGDRLRPVDPARDEYGEGDVVFVLADTNNDDAGNNAAKADRCPACDMDQGIRFLGAGLASLASVAITQLFAGDQLEDGQRKTLMFNDSVQDAAHRAGFVASRSYQFSLRRLLASRLESAEATRLNELIADVVAAASDPAVLPAVVPPDLHEIEEIDAILAGTTTGGPRAWKLIGERLAFAIVMELGLRSRQGRTLELTRTASAEVVLPDPEKLTALARDEHQRVPGLVELASEERYLAFLRGLLERLRTRGAIKHRWLDPWLANAGTNRYKAIWGKRPEGMPAFPKGLGAPTFLLDRAKNRSEFDRIDSSQSWAQDWTTRCLGLPRGTAGGYLARMLSHLASEGVVSTRTASDGATRVYGLQPGHIQVRLLEPDEAERAGAGCDACAWTQTVHPSLVHEWIGQPCPRYRCSGHLTPRTGRSYRNDFYRRLYTEREDVFSVVTAEHTGALTRKQRETVEERFREGDRYSDPNVMSCTPTLELGIDIGELSAVVLASLPPGPANYVQRVGRAGRRTGNAFLVTMVGRSPRDLYFLDEPRDMIAGEIVPPGSYLSAVEILRRQYAAHLIDRAARGLLGDAPPLPRVASALFGGTGWLAVFTTAALADADALVTGFLDLFGTHVSASAAAELRGFAASGLKEKIEKIQQDWDGRLAELRERRRRIEEAVEDLIESDPGQRAAKKSLEVESGAVARRIGEIGRQNAQNALVELGLLPNYSLLDTTTALEATLTWEEADPKDENRPLYRSDIREYQRPASVALTELAPGNSFYMLGYEHQITGLDVGTDARQTEKWRICPSCGYVRTHLAETDASPCPRCADPAIGGVQHLHRVLKPARVTSHDRRDDAKIRDDRDDRRRMYYEGAVAVDIDPADFAPGSWRHSRHTFGVDFARRAVVRTFNLGPAKQDRPAADRFAGSDVRLNPFRTCPVCGGTALESGLAAAQTALAQTSSIDKSRQHHRGWCRHRRSADDVEHLELILAHELPTEALRILLPVATLMIEERTVSFQAALMAGIAAGYGGDPSHLRVVTATMPDGETGRRRRFLVLHDALPGGTGYLHRLADPEEFRGVLFAAYKLMHDCPCAADPNKRACHRCLLSHVPAPLYDRADRAEALGMFEELLEGWTTEEVSTTHAISLWDLIESELEARFLGGLEAWARRPDTPGTLARGDVIAGRRTADLRIEADDSIVHWQVTLQNTIRKTRPDVLFRRLDGPPLEVAVYLDGYSYHASPAVNRLAYDAHKRMQLRAHGRVVYQLTWDDLEDWEKRGHAPDVSGDPKRPPYGNTAQMAARKAYKGRAPGREPDELVRTVWTNPVDSLLAFLREPDPELWLHRAEAAVNGLAQIGDKVICSAGAGGIAMAALRGEPLPPPGQGRTVVARTHDAYGCPLVVVVDQRSDISFSAFALIDDRAETVAADEPSHKQRWAAWLYWGNLLQFLGHGSGDGVQLALTRLDEFDPSFLVVEGGAGVRTSLGLVPLDADLLDGQAPASVPPSPSIPAPVPAPRTPPVPPEGGVDSGWTEVFDLLDPDEPFLADFAQRLAALGVPAPAHEEVGYELGEQAWQAEIAWPAVKIAIVLAGDGDEEKKRNAAYEAAGWSVREVQGWTAEELADRIKGA</sequence>
<evidence type="ECO:0000256" key="3">
    <source>
        <dbReference type="SAM" id="Coils"/>
    </source>
</evidence>
<feature type="region of interest" description="Disordered" evidence="4">
    <location>
        <begin position="2021"/>
        <end position="2048"/>
    </location>
</feature>
<dbReference type="PROSITE" id="PS51194">
    <property type="entry name" value="HELICASE_CTER"/>
    <property type="match status" value="1"/>
</dbReference>
<reference evidence="7 8" key="1">
    <citation type="journal article" date="2019" name="Int. J. Syst. Evol. Microbiol.">
        <title>The Global Catalogue of Microorganisms (GCM) 10K type strain sequencing project: providing services to taxonomists for standard genome sequencing and annotation.</title>
        <authorList>
            <consortium name="The Broad Institute Genomics Platform"/>
            <consortium name="The Broad Institute Genome Sequencing Center for Infectious Disease"/>
            <person name="Wu L."/>
            <person name="Ma J."/>
        </authorList>
    </citation>
    <scope>NUCLEOTIDE SEQUENCE [LARGE SCALE GENOMIC DNA]</scope>
    <source>
        <strain evidence="7 8">JCM 10696</strain>
    </source>
</reference>
<dbReference type="Gene3D" id="3.40.50.300">
    <property type="entry name" value="P-loop containing nucleotide triphosphate hydrolases"/>
    <property type="match status" value="2"/>
</dbReference>
<evidence type="ECO:0000259" key="5">
    <source>
        <dbReference type="PROSITE" id="PS51192"/>
    </source>
</evidence>
<dbReference type="InterPro" id="IPR001650">
    <property type="entry name" value="Helicase_C-like"/>
</dbReference>
<dbReference type="InterPro" id="IPR011545">
    <property type="entry name" value="DEAD/DEAH_box_helicase_dom"/>
</dbReference>
<protein>
    <submittedName>
        <fullName evidence="7">DEAD/DEAH box helicase</fullName>
    </submittedName>
</protein>
<evidence type="ECO:0000256" key="4">
    <source>
        <dbReference type="SAM" id="MobiDB-lite"/>
    </source>
</evidence>
<keyword evidence="2" id="KW-0067">ATP-binding</keyword>
<keyword evidence="3" id="KW-0175">Coiled coil</keyword>
<gene>
    <name evidence="7" type="ORF">GCM10009550_57900</name>
</gene>
<keyword evidence="7" id="KW-0347">Helicase</keyword>
<evidence type="ECO:0000313" key="8">
    <source>
        <dbReference type="Proteomes" id="UP001500665"/>
    </source>
</evidence>
<keyword evidence="7" id="KW-0378">Hydrolase</keyword>
<name>A0ABN1RSR8_9ACTN</name>
<dbReference type="Pfam" id="PF00270">
    <property type="entry name" value="DEAD"/>
    <property type="match status" value="1"/>
</dbReference>
<evidence type="ECO:0000256" key="2">
    <source>
        <dbReference type="ARBA" id="ARBA00022840"/>
    </source>
</evidence>
<dbReference type="GO" id="GO:0004386">
    <property type="term" value="F:helicase activity"/>
    <property type="evidence" value="ECO:0007669"/>
    <property type="project" value="UniProtKB-KW"/>
</dbReference>
<feature type="domain" description="Helicase C-terminal" evidence="6">
    <location>
        <begin position="924"/>
        <end position="1097"/>
    </location>
</feature>
<dbReference type="PANTHER" id="PTHR47957">
    <property type="entry name" value="ATP-DEPENDENT HELICASE HRQ1"/>
    <property type="match status" value="1"/>
</dbReference>
<dbReference type="RefSeq" id="WP_344244177.1">
    <property type="nucleotide sequence ID" value="NZ_BAAAHH010000029.1"/>
</dbReference>
<keyword evidence="1" id="KW-0547">Nucleotide-binding</keyword>
<dbReference type="Proteomes" id="UP001500665">
    <property type="component" value="Unassembled WGS sequence"/>
</dbReference>
<dbReference type="InterPro" id="IPR014001">
    <property type="entry name" value="Helicase_ATP-bd"/>
</dbReference>
<keyword evidence="8" id="KW-1185">Reference proteome</keyword>
<evidence type="ECO:0000256" key="1">
    <source>
        <dbReference type="ARBA" id="ARBA00022741"/>
    </source>
</evidence>
<dbReference type="Pfam" id="PF00271">
    <property type="entry name" value="Helicase_C"/>
    <property type="match status" value="1"/>
</dbReference>
<comment type="caution">
    <text evidence="7">The sequence shown here is derived from an EMBL/GenBank/DDBJ whole genome shotgun (WGS) entry which is preliminary data.</text>
</comment>
<organism evidence="7 8">
    <name type="scientific">Actinocorallia libanotica</name>
    <dbReference type="NCBI Taxonomy" id="46162"/>
    <lineage>
        <taxon>Bacteria</taxon>
        <taxon>Bacillati</taxon>
        <taxon>Actinomycetota</taxon>
        <taxon>Actinomycetes</taxon>
        <taxon>Streptosporangiales</taxon>
        <taxon>Thermomonosporaceae</taxon>
        <taxon>Actinocorallia</taxon>
    </lineage>
</organism>
<dbReference type="SUPFAM" id="SSF52540">
    <property type="entry name" value="P-loop containing nucleoside triphosphate hydrolases"/>
    <property type="match status" value="2"/>
</dbReference>
<evidence type="ECO:0000313" key="7">
    <source>
        <dbReference type="EMBL" id="GAA0963007.1"/>
    </source>
</evidence>
<dbReference type="PROSITE" id="PS51192">
    <property type="entry name" value="HELICASE_ATP_BIND_1"/>
    <property type="match status" value="1"/>
</dbReference>
<dbReference type="SMART" id="SM00487">
    <property type="entry name" value="DEXDc"/>
    <property type="match status" value="1"/>
</dbReference>
<feature type="coiled-coil region" evidence="3">
    <location>
        <begin position="1184"/>
        <end position="1211"/>
    </location>
</feature>
<dbReference type="EMBL" id="BAAAHH010000029">
    <property type="protein sequence ID" value="GAA0963007.1"/>
    <property type="molecule type" value="Genomic_DNA"/>
</dbReference>
<feature type="compositionally biased region" description="Pro residues" evidence="4">
    <location>
        <begin position="2024"/>
        <end position="2045"/>
    </location>
</feature>
<dbReference type="InterPro" id="IPR018973">
    <property type="entry name" value="MZB"/>
</dbReference>
<evidence type="ECO:0000259" key="6">
    <source>
        <dbReference type="PROSITE" id="PS51194"/>
    </source>
</evidence>
<dbReference type="SMART" id="SM00490">
    <property type="entry name" value="HELICc"/>
    <property type="match status" value="1"/>
</dbReference>
<proteinExistence type="predicted"/>
<accession>A0ABN1RSR8</accession>
<dbReference type="Pfam" id="PF09369">
    <property type="entry name" value="MZB"/>
    <property type="match status" value="1"/>
</dbReference>